<comment type="caution">
    <text evidence="4">The sequence shown here is derived from an EMBL/GenBank/DDBJ whole genome shotgun (WGS) entry which is preliminary data.</text>
</comment>
<keyword evidence="5" id="KW-1185">Reference proteome</keyword>
<keyword evidence="1 4" id="KW-0560">Oxidoreductase</keyword>
<evidence type="ECO:0000256" key="2">
    <source>
        <dbReference type="ARBA" id="ARBA00023033"/>
    </source>
</evidence>
<dbReference type="AlphaFoldDB" id="A0A0J9E2K1"/>
<evidence type="ECO:0000256" key="1">
    <source>
        <dbReference type="ARBA" id="ARBA00023002"/>
    </source>
</evidence>
<evidence type="ECO:0000313" key="5">
    <source>
        <dbReference type="Proteomes" id="UP000037178"/>
    </source>
</evidence>
<keyword evidence="2" id="KW-0503">Monooxygenase</keyword>
<dbReference type="InterPro" id="IPR050493">
    <property type="entry name" value="FAD-dep_Monooxygenase_BioMet"/>
</dbReference>
<dbReference type="Pfam" id="PF13450">
    <property type="entry name" value="NAD_binding_8"/>
    <property type="match status" value="1"/>
</dbReference>
<reference evidence="4 5" key="1">
    <citation type="submission" date="2015-06" db="EMBL/GenBank/DDBJ databases">
        <title>Draft genome sequence of an Alphaproteobacteria species associated to the Mediterranean sponge Oscarella lobularis.</title>
        <authorList>
            <person name="Jourda C."/>
            <person name="Santini S."/>
            <person name="Claverie J.-M."/>
        </authorList>
    </citation>
    <scope>NUCLEOTIDE SEQUENCE [LARGE SCALE GENOMIC DNA]</scope>
    <source>
        <strain evidence="4">IGS</strain>
    </source>
</reference>
<dbReference type="RefSeq" id="WP_049642869.1">
    <property type="nucleotide sequence ID" value="NZ_LFTY01000002.1"/>
</dbReference>
<dbReference type="InterPro" id="IPR036188">
    <property type="entry name" value="FAD/NAD-bd_sf"/>
</dbReference>
<dbReference type="PANTHER" id="PTHR13789:SF309">
    <property type="entry name" value="PUTATIVE (AFU_ORTHOLOGUE AFUA_6G14510)-RELATED"/>
    <property type="match status" value="1"/>
</dbReference>
<dbReference type="PATRIC" id="fig|1675527.3.peg.2151"/>
<dbReference type="Proteomes" id="UP000037178">
    <property type="component" value="Unassembled WGS sequence"/>
</dbReference>
<dbReference type="Gene3D" id="3.50.50.60">
    <property type="entry name" value="FAD/NAD(P)-binding domain"/>
    <property type="match status" value="1"/>
</dbReference>
<dbReference type="Pfam" id="PF01494">
    <property type="entry name" value="FAD_binding_3"/>
    <property type="match status" value="1"/>
</dbReference>
<proteinExistence type="predicted"/>
<gene>
    <name evidence="4" type="ORF">AIOL_002044</name>
</gene>
<dbReference type="OrthoDB" id="4230779at2"/>
<accession>A0A0J9E2K1</accession>
<evidence type="ECO:0000313" key="4">
    <source>
        <dbReference type="EMBL" id="KMW57086.1"/>
    </source>
</evidence>
<evidence type="ECO:0000259" key="3">
    <source>
        <dbReference type="Pfam" id="PF01494"/>
    </source>
</evidence>
<organism evidence="4 5">
    <name type="scientific">Candidatus Rhodobacter oscarellae</name>
    <dbReference type="NCBI Taxonomy" id="1675527"/>
    <lineage>
        <taxon>Bacteria</taxon>
        <taxon>Pseudomonadati</taxon>
        <taxon>Pseudomonadota</taxon>
        <taxon>Alphaproteobacteria</taxon>
        <taxon>Rhodobacterales</taxon>
        <taxon>Rhodobacter group</taxon>
        <taxon>Rhodobacter</taxon>
    </lineage>
</organism>
<dbReference type="SUPFAM" id="SSF51905">
    <property type="entry name" value="FAD/NAD(P)-binding domain"/>
    <property type="match status" value="1"/>
</dbReference>
<sequence>MSLDGRRISIIGAGVAGLAAATALARRGGDVVVYERASALRAEGAGIQISPNGAAVLSALDAQPRALETRAIALRDHRAGAGVLRLELARRRWRHPFLLMHRGDLIDGLGQAAQAAGARFEFGVTADPAALEAELVVMAGGVHAATARQFNHDLPAASFTGQVAWRAVLPEGDAAPEAHVFMGPGRHLVSYPLPGGWRNIVAVEERAAWAAEGWDHPDEPDNLRAAFADFSPQIRAWLDAVEEVKLWGLFRHPVPTRWHDGRSVVIGDAAHPTLPFMAQGANLALEDAWVLADCLQRHDVPVALAAFQDKRRARVCRAITAANANARNYHLRRPALRLAAHTALRLGGAIAPGAALRRFDWLYGHDVTR</sequence>
<dbReference type="GO" id="GO:0071949">
    <property type="term" value="F:FAD binding"/>
    <property type="evidence" value="ECO:0007669"/>
    <property type="project" value="InterPro"/>
</dbReference>
<dbReference type="InterPro" id="IPR002938">
    <property type="entry name" value="FAD-bd"/>
</dbReference>
<dbReference type="GO" id="GO:0018658">
    <property type="term" value="F:salicylate 1-monooxygenase activity"/>
    <property type="evidence" value="ECO:0007669"/>
    <property type="project" value="UniProtKB-EC"/>
</dbReference>
<protein>
    <submittedName>
        <fullName evidence="4">Salicylate hydroxylase</fullName>
        <ecNumber evidence="4">1.14.13.1</ecNumber>
    </submittedName>
</protein>
<dbReference type="EMBL" id="LFTY01000002">
    <property type="protein sequence ID" value="KMW57086.1"/>
    <property type="molecule type" value="Genomic_DNA"/>
</dbReference>
<feature type="domain" description="FAD-binding" evidence="3">
    <location>
        <begin position="108"/>
        <end position="320"/>
    </location>
</feature>
<dbReference type="PANTHER" id="PTHR13789">
    <property type="entry name" value="MONOOXYGENASE"/>
    <property type="match status" value="1"/>
</dbReference>
<name>A0A0J9E2K1_9RHOB</name>
<dbReference type="STRING" id="1675527.AIOL_002044"/>
<dbReference type="SUPFAM" id="SSF54373">
    <property type="entry name" value="FAD-linked reductases, C-terminal domain"/>
    <property type="match status" value="1"/>
</dbReference>
<dbReference type="EC" id="1.14.13.1" evidence="4"/>
<dbReference type="PRINTS" id="PR00420">
    <property type="entry name" value="RNGMNOXGNASE"/>
</dbReference>